<keyword evidence="3" id="KW-1185">Reference proteome</keyword>
<dbReference type="PANTHER" id="PTHR43649:SF17">
    <property type="entry name" value="ABC TRANSPORTER SOLUTE BINDING PROTEIN-SUGAR TRANSPORT"/>
    <property type="match status" value="1"/>
</dbReference>
<dbReference type="PROSITE" id="PS51257">
    <property type="entry name" value="PROKAR_LIPOPROTEIN"/>
    <property type="match status" value="1"/>
</dbReference>
<dbReference type="SUPFAM" id="SSF53850">
    <property type="entry name" value="Periplasmic binding protein-like II"/>
    <property type="match status" value="1"/>
</dbReference>
<evidence type="ECO:0000313" key="3">
    <source>
        <dbReference type="Proteomes" id="UP000658690"/>
    </source>
</evidence>
<comment type="caution">
    <text evidence="2">The sequence shown here is derived from an EMBL/GenBank/DDBJ whole genome shotgun (WGS) entry which is preliminary data.</text>
</comment>
<organism evidence="2 3">
    <name type="scientific">Paenibacillus germinis</name>
    <dbReference type="NCBI Taxonomy" id="2654979"/>
    <lineage>
        <taxon>Bacteria</taxon>
        <taxon>Bacillati</taxon>
        <taxon>Bacillota</taxon>
        <taxon>Bacilli</taxon>
        <taxon>Bacillales</taxon>
        <taxon>Paenibacillaceae</taxon>
        <taxon>Paenibacillus</taxon>
    </lineage>
</organism>
<evidence type="ECO:0000313" key="2">
    <source>
        <dbReference type="EMBL" id="NOU88769.1"/>
    </source>
</evidence>
<dbReference type="InterPro" id="IPR022627">
    <property type="entry name" value="DUF3502"/>
</dbReference>
<reference evidence="2 3" key="1">
    <citation type="submission" date="2019-10" db="EMBL/GenBank/DDBJ databases">
        <title>Description of Paenibacillus choica sp. nov.</title>
        <authorList>
            <person name="Carlier A."/>
            <person name="Qi S."/>
        </authorList>
    </citation>
    <scope>NUCLEOTIDE SEQUENCE [LARGE SCALE GENOMIC DNA]</scope>
    <source>
        <strain evidence="2 3">LMG 31460</strain>
    </source>
</reference>
<evidence type="ECO:0000259" key="1">
    <source>
        <dbReference type="Pfam" id="PF12010"/>
    </source>
</evidence>
<dbReference type="RefSeq" id="WP_171691751.1">
    <property type="nucleotide sequence ID" value="NZ_WHOC01000133.1"/>
</dbReference>
<dbReference type="PANTHER" id="PTHR43649">
    <property type="entry name" value="ARABINOSE-BINDING PROTEIN-RELATED"/>
    <property type="match status" value="1"/>
</dbReference>
<accession>A0ABX1Z7E8</accession>
<dbReference type="EMBL" id="WHOC01000133">
    <property type="protein sequence ID" value="NOU88769.1"/>
    <property type="molecule type" value="Genomic_DNA"/>
</dbReference>
<dbReference type="Gene3D" id="3.40.190.10">
    <property type="entry name" value="Periplasmic binding protein-like II"/>
    <property type="match status" value="1"/>
</dbReference>
<feature type="domain" description="DUF3502" evidence="1">
    <location>
        <begin position="445"/>
        <end position="513"/>
    </location>
</feature>
<dbReference type="Pfam" id="PF12010">
    <property type="entry name" value="DUF3502"/>
    <property type="match status" value="1"/>
</dbReference>
<dbReference type="Proteomes" id="UP000658690">
    <property type="component" value="Unassembled WGS sequence"/>
</dbReference>
<dbReference type="InterPro" id="IPR050490">
    <property type="entry name" value="Bact_solute-bd_prot1"/>
</dbReference>
<gene>
    <name evidence="2" type="ORF">GC102_23890</name>
</gene>
<proteinExistence type="predicted"/>
<sequence>MLTKRKGFSSVLIYLMMITFILAGCSKGTQETSSKPTTGTANTATTAPAANADTKKTDLKPYKLVLIYPGAASKDLTAVQDAMSKYLTDKINATIELKPVDWGAFTEKVNLMKASNEQFDIVFTAGWMDYRKDVSRGQFLPLDDLIQKFGKDIAPTVGEGFMKGNMIKGKHYGVPTNKEIGASQGLLLRKDMVDKYKFDLSKQPVTLDHIENMLKIIKENEPGITPLVGPKYTGTTDAKLWDSIATSVGLKILGNDLKVFNPIEQPEYMDAAKRMNKWYKAGYLNKDAATMKEDQAFNVMKAGKAFAMGSSLKPGKDAEMTVSMGVQLVQVETTSVYSTTDDVTGAMLAISRTSKDPERAMMFMNMLYTDKTLLNLLDFGIEGKHYVKKGANVIALPDGQKADTVGYSNNAWMFANQMNTFLFDNEDPKKWDNFKKFNASAKFSPAIGFSFDPEPVKNEIAAVENTKNEFEAAVSTGTLDPETTIPKWLAKQKASGIDKILAEAQKQLDEWAKTK</sequence>
<protein>
    <submittedName>
        <fullName evidence="2">DUF3502 domain-containing protein</fullName>
    </submittedName>
</protein>
<name>A0ABX1Z7E8_9BACL</name>